<feature type="signal peptide" evidence="2">
    <location>
        <begin position="1"/>
        <end position="47"/>
    </location>
</feature>
<protein>
    <submittedName>
        <fullName evidence="3">Uncharacterized protein</fullName>
    </submittedName>
</protein>
<keyword evidence="2" id="KW-0732">Signal</keyword>
<dbReference type="Proteomes" id="UP000051254">
    <property type="component" value="Unassembled WGS sequence"/>
</dbReference>
<organism evidence="3 4">
    <name type="scientific">Stenotrophomonas koreensis</name>
    <dbReference type="NCBI Taxonomy" id="266128"/>
    <lineage>
        <taxon>Bacteria</taxon>
        <taxon>Pseudomonadati</taxon>
        <taxon>Pseudomonadota</taxon>
        <taxon>Gammaproteobacteria</taxon>
        <taxon>Lysobacterales</taxon>
        <taxon>Lysobacteraceae</taxon>
        <taxon>Stenotrophomonas</taxon>
    </lineage>
</organism>
<dbReference type="EMBL" id="LDJH01000011">
    <property type="protein sequence ID" value="KRG58286.1"/>
    <property type="molecule type" value="Genomic_DNA"/>
</dbReference>
<feature type="chain" id="PRO_5006393153" evidence="2">
    <location>
        <begin position="48"/>
        <end position="139"/>
    </location>
</feature>
<accession>A0A0R0BXL9</accession>
<evidence type="ECO:0000256" key="1">
    <source>
        <dbReference type="SAM" id="MobiDB-lite"/>
    </source>
</evidence>
<keyword evidence="4" id="KW-1185">Reference proteome</keyword>
<gene>
    <name evidence="3" type="ORF">ABB25_06400</name>
</gene>
<sequence>MDRLGNAGDRIRRRQSGTDHKERTVLIKATQSLLASLVLLAASAAQAAEPIRIDGTTDESARQSFAQMIAAASPEQVMAVQMAVFAIALDGVGSAHEVVARPELQNPSIGLIKDRVHGMSADEFIALAQKSSVQLPIEP</sequence>
<dbReference type="PATRIC" id="fig|266128.3.peg.145"/>
<name>A0A0R0BXL9_9GAMM</name>
<evidence type="ECO:0000313" key="4">
    <source>
        <dbReference type="Proteomes" id="UP000051254"/>
    </source>
</evidence>
<dbReference type="STRING" id="266128.ABB25_06400"/>
<feature type="region of interest" description="Disordered" evidence="1">
    <location>
        <begin position="1"/>
        <end position="20"/>
    </location>
</feature>
<evidence type="ECO:0000313" key="3">
    <source>
        <dbReference type="EMBL" id="KRG58286.1"/>
    </source>
</evidence>
<dbReference type="AlphaFoldDB" id="A0A0R0BXL9"/>
<comment type="caution">
    <text evidence="3">The sequence shown here is derived from an EMBL/GenBank/DDBJ whole genome shotgun (WGS) entry which is preliminary data.</text>
</comment>
<reference evidence="3 4" key="1">
    <citation type="submission" date="2015-05" db="EMBL/GenBank/DDBJ databases">
        <title>Genome sequencing and analysis of members of genus Stenotrophomonas.</title>
        <authorList>
            <person name="Patil P.P."/>
            <person name="Midha S."/>
            <person name="Patil P.B."/>
        </authorList>
    </citation>
    <scope>NUCLEOTIDE SEQUENCE [LARGE SCALE GENOMIC DNA]</scope>
    <source>
        <strain evidence="3 4">DSM 17805</strain>
    </source>
</reference>
<evidence type="ECO:0000256" key="2">
    <source>
        <dbReference type="SAM" id="SignalP"/>
    </source>
</evidence>
<proteinExistence type="predicted"/>